<proteinExistence type="predicted"/>
<organism evidence="3 4">
    <name type="scientific">Mucor velutinosus</name>
    <dbReference type="NCBI Taxonomy" id="708070"/>
    <lineage>
        <taxon>Eukaryota</taxon>
        <taxon>Fungi</taxon>
        <taxon>Fungi incertae sedis</taxon>
        <taxon>Mucoromycota</taxon>
        <taxon>Mucoromycotina</taxon>
        <taxon>Mucoromycetes</taxon>
        <taxon>Mucorales</taxon>
        <taxon>Mucorineae</taxon>
        <taxon>Mucoraceae</taxon>
        <taxon>Mucor</taxon>
    </lineage>
</organism>
<dbReference type="EMBL" id="JASEJX010000016">
    <property type="protein sequence ID" value="KAK4513560.1"/>
    <property type="molecule type" value="Genomic_DNA"/>
</dbReference>
<dbReference type="GeneID" id="89949250"/>
<feature type="region of interest" description="Disordered" evidence="2">
    <location>
        <begin position="289"/>
        <end position="311"/>
    </location>
</feature>
<accession>A0AAN7HS95</accession>
<reference evidence="3 4" key="1">
    <citation type="submission" date="2022-11" db="EMBL/GenBank/DDBJ databases">
        <title>Mucor velutinosus strain NIH1002 WGS.</title>
        <authorList>
            <person name="Subramanian P."/>
            <person name="Mullikin J.C."/>
            <person name="Segre J.A."/>
            <person name="Zelazny A.M."/>
        </authorList>
    </citation>
    <scope>NUCLEOTIDE SEQUENCE [LARGE SCALE GENOMIC DNA]</scope>
    <source>
        <strain evidence="3 4">NIH1002</strain>
    </source>
</reference>
<feature type="region of interest" description="Disordered" evidence="2">
    <location>
        <begin position="116"/>
        <end position="207"/>
    </location>
</feature>
<comment type="caution">
    <text evidence="3">The sequence shown here is derived from an EMBL/GenBank/DDBJ whole genome shotgun (WGS) entry which is preliminary data.</text>
</comment>
<sequence>MHSINSIFEHNLNLLGKLFFRKNKRSPEIHVTLTEDLYNSTAPTFEFLPQTEFFKSTTPATKSHDELDHPVSTEPSTDITSFDPFTQDTLTDNPVTKSCKRKHSLTTADSLPSKVIKVSNPKKDKIPEKDILKKRITTTTTTPSSVKKSASGTSLLPKPTARNTATDKLQRTVEEANNNADQPMQEDQHSTPSVNDDPAPSATALDNTGAPLVSQISFSPSANTPEWVFHFQREFRAHEQRIASLEYAMAETVRLKSELDATKTELAAANAQVASLQKQILAFEEFPTLPRTSQPASPKQKNAAPQPVKHKQRSIKTILSMFEPPRETDPSTLDGPQYRYIHVPCWYRRKLASYRNELQRLEFDSGRILDIHYPAKGIVAMLIDKEYSKDFLETLASHNRLEPITDFGRFAAANSNDPAFTSLNDAARVAKAKELQQIRLAHGIQNMRHYLRSAIARDVAQQGFLSREQVEVILRGGSISTSSILGDIDMDSQTCISSVTSSLALHTGAGELAIYDDLPIPLL</sequence>
<keyword evidence="1" id="KW-0175">Coiled coil</keyword>
<dbReference type="Proteomes" id="UP001304243">
    <property type="component" value="Unassembled WGS sequence"/>
</dbReference>
<evidence type="ECO:0000313" key="3">
    <source>
        <dbReference type="EMBL" id="KAK4513560.1"/>
    </source>
</evidence>
<gene>
    <name evidence="3" type="ORF">ATC70_005564</name>
</gene>
<feature type="coiled-coil region" evidence="1">
    <location>
        <begin position="252"/>
        <end position="279"/>
    </location>
</feature>
<evidence type="ECO:0000256" key="2">
    <source>
        <dbReference type="SAM" id="MobiDB-lite"/>
    </source>
</evidence>
<feature type="compositionally biased region" description="Basic and acidic residues" evidence="2">
    <location>
        <begin position="62"/>
        <end position="71"/>
    </location>
</feature>
<feature type="compositionally biased region" description="Basic and acidic residues" evidence="2">
    <location>
        <begin position="121"/>
        <end position="133"/>
    </location>
</feature>
<name>A0AAN7HS95_9FUNG</name>
<feature type="compositionally biased region" description="Polar residues" evidence="2">
    <location>
        <begin position="143"/>
        <end position="154"/>
    </location>
</feature>
<keyword evidence="4" id="KW-1185">Reference proteome</keyword>
<feature type="compositionally biased region" description="Polar residues" evidence="2">
    <location>
        <begin position="290"/>
        <end position="300"/>
    </location>
</feature>
<evidence type="ECO:0000313" key="4">
    <source>
        <dbReference type="Proteomes" id="UP001304243"/>
    </source>
</evidence>
<dbReference type="AlphaFoldDB" id="A0AAN7HS95"/>
<dbReference type="RefSeq" id="XP_064680226.1">
    <property type="nucleotide sequence ID" value="XM_064824849.1"/>
</dbReference>
<feature type="region of interest" description="Disordered" evidence="2">
    <location>
        <begin position="58"/>
        <end position="87"/>
    </location>
</feature>
<protein>
    <submittedName>
        <fullName evidence="3">Uncharacterized protein</fullName>
    </submittedName>
</protein>
<evidence type="ECO:0000256" key="1">
    <source>
        <dbReference type="SAM" id="Coils"/>
    </source>
</evidence>
<feature type="compositionally biased region" description="Polar residues" evidence="2">
    <location>
        <begin position="73"/>
        <end position="87"/>
    </location>
</feature>